<feature type="domain" description="RagB/SusD" evidence="6">
    <location>
        <begin position="333"/>
        <end position="419"/>
    </location>
</feature>
<keyword evidence="3" id="KW-0732">Signal</keyword>
<dbReference type="PROSITE" id="PS51257">
    <property type="entry name" value="PROKAR_LIPOPROTEIN"/>
    <property type="match status" value="1"/>
</dbReference>
<evidence type="ECO:0000259" key="6">
    <source>
        <dbReference type="Pfam" id="PF07980"/>
    </source>
</evidence>
<evidence type="ECO:0000256" key="2">
    <source>
        <dbReference type="ARBA" id="ARBA00006275"/>
    </source>
</evidence>
<keyword evidence="9" id="KW-1185">Reference proteome</keyword>
<dbReference type="EMBL" id="CP045997">
    <property type="protein sequence ID" value="QHW00178.1"/>
    <property type="molecule type" value="Genomic_DNA"/>
</dbReference>
<comment type="subcellular location">
    <subcellularLocation>
        <location evidence="1">Cell outer membrane</location>
    </subcellularLocation>
</comment>
<sequence>MKTHLIIRYIALLSVWVALGACKTFLDQPPQSAVSTEEAIADPAGARAAIMGLYASLASGYGQTYTVYPDLLADNLAHNGSLTDLNEFKNHAILAANGSVSGLWQTMYQGINQANNLLDQVPLIADPAFADQKQLIAEAKFARALLYFQLVRYWGDVPLITSPTRTADNLLVSRAPADQVYARIQTDLGEATPDLPQVAVGRATQAAAQTLSARVALQRQDYATAAALSGAIIQRKLFSLVTDYRLLFATRNTGESILELQYNSTSTNGLAFWFFSTALGGRNEVGPRGIGSTLEAAYEPGDRRKDASISPGGILLDGKVIPAGIGIKYFRISTQDDDVPVMRFAEVLLIRAEALAQLGELAESLALVNQIRQRAGLGTLTIQNQNELLRAIEQERRVELAMEGHRWFDLIRTGRAQQILGIVDPNKLRLPIPQQDLRLNPNLTQNESY</sequence>
<reference evidence="8 9" key="1">
    <citation type="submission" date="2019-11" db="EMBL/GenBank/DDBJ databases">
        <title>Spirosoma endbachense sp. nov., isolated from a natural salt meadow.</title>
        <authorList>
            <person name="Rojas J."/>
            <person name="Ambika Manirajan B."/>
            <person name="Ratering S."/>
            <person name="Suarez C."/>
            <person name="Geissler-Plaum R."/>
            <person name="Schnell S."/>
        </authorList>
    </citation>
    <scope>NUCLEOTIDE SEQUENCE [LARGE SCALE GENOMIC DNA]</scope>
    <source>
        <strain evidence="8 9">I-24</strain>
    </source>
</reference>
<organism evidence="8 9">
    <name type="scientific">Spirosoma endbachense</name>
    <dbReference type="NCBI Taxonomy" id="2666025"/>
    <lineage>
        <taxon>Bacteria</taxon>
        <taxon>Pseudomonadati</taxon>
        <taxon>Bacteroidota</taxon>
        <taxon>Cytophagia</taxon>
        <taxon>Cytophagales</taxon>
        <taxon>Cytophagaceae</taxon>
        <taxon>Spirosoma</taxon>
    </lineage>
</organism>
<accession>A0A6P1W7Z7</accession>
<evidence type="ECO:0000313" key="8">
    <source>
        <dbReference type="EMBL" id="QHW00178.1"/>
    </source>
</evidence>
<name>A0A6P1W7Z7_9BACT</name>
<dbReference type="Pfam" id="PF14322">
    <property type="entry name" value="SusD-like_3"/>
    <property type="match status" value="1"/>
</dbReference>
<keyword evidence="4" id="KW-0472">Membrane</keyword>
<dbReference type="RefSeq" id="WP_162390568.1">
    <property type="nucleotide sequence ID" value="NZ_CP045997.1"/>
</dbReference>
<protein>
    <submittedName>
        <fullName evidence="8">RagB/SusD family nutrient uptake outer membrane protein</fullName>
    </submittedName>
</protein>
<dbReference type="Gene3D" id="1.25.40.390">
    <property type="match status" value="1"/>
</dbReference>
<evidence type="ECO:0000313" key="9">
    <source>
        <dbReference type="Proteomes" id="UP000464577"/>
    </source>
</evidence>
<dbReference type="AlphaFoldDB" id="A0A6P1W7Z7"/>
<dbReference type="KEGG" id="senf:GJR95_36450"/>
<dbReference type="SUPFAM" id="SSF48452">
    <property type="entry name" value="TPR-like"/>
    <property type="match status" value="1"/>
</dbReference>
<evidence type="ECO:0000259" key="7">
    <source>
        <dbReference type="Pfam" id="PF14322"/>
    </source>
</evidence>
<evidence type="ECO:0000256" key="5">
    <source>
        <dbReference type="ARBA" id="ARBA00023237"/>
    </source>
</evidence>
<evidence type="ECO:0000256" key="1">
    <source>
        <dbReference type="ARBA" id="ARBA00004442"/>
    </source>
</evidence>
<dbReference type="Pfam" id="PF07980">
    <property type="entry name" value="SusD_RagB"/>
    <property type="match status" value="1"/>
</dbReference>
<evidence type="ECO:0000256" key="4">
    <source>
        <dbReference type="ARBA" id="ARBA00023136"/>
    </source>
</evidence>
<dbReference type="Proteomes" id="UP000464577">
    <property type="component" value="Chromosome"/>
</dbReference>
<dbReference type="InterPro" id="IPR011990">
    <property type="entry name" value="TPR-like_helical_dom_sf"/>
</dbReference>
<dbReference type="CDD" id="cd08977">
    <property type="entry name" value="SusD"/>
    <property type="match status" value="1"/>
</dbReference>
<keyword evidence="5" id="KW-0998">Cell outer membrane</keyword>
<feature type="domain" description="SusD-like N-terminal" evidence="7">
    <location>
        <begin position="25"/>
        <end position="217"/>
    </location>
</feature>
<evidence type="ECO:0000256" key="3">
    <source>
        <dbReference type="ARBA" id="ARBA00022729"/>
    </source>
</evidence>
<proteinExistence type="inferred from homology"/>
<gene>
    <name evidence="8" type="ORF">GJR95_36450</name>
</gene>
<comment type="similarity">
    <text evidence="2">Belongs to the SusD family.</text>
</comment>
<dbReference type="InterPro" id="IPR033985">
    <property type="entry name" value="SusD-like_N"/>
</dbReference>
<dbReference type="GO" id="GO:0009279">
    <property type="term" value="C:cell outer membrane"/>
    <property type="evidence" value="ECO:0007669"/>
    <property type="project" value="UniProtKB-SubCell"/>
</dbReference>
<dbReference type="InterPro" id="IPR012944">
    <property type="entry name" value="SusD_RagB_dom"/>
</dbReference>